<protein>
    <submittedName>
        <fullName evidence="2">Uncharacterized protein</fullName>
    </submittedName>
</protein>
<organism evidence="2">
    <name type="scientific">Trichophyton rubrum CBS 288.86</name>
    <dbReference type="NCBI Taxonomy" id="1215330"/>
    <lineage>
        <taxon>Eukaryota</taxon>
        <taxon>Fungi</taxon>
        <taxon>Dikarya</taxon>
        <taxon>Ascomycota</taxon>
        <taxon>Pezizomycotina</taxon>
        <taxon>Eurotiomycetes</taxon>
        <taxon>Eurotiomycetidae</taxon>
        <taxon>Onygenales</taxon>
        <taxon>Arthrodermataceae</taxon>
        <taxon>Trichophyton</taxon>
    </lineage>
</organism>
<dbReference type="InterPro" id="IPR022085">
    <property type="entry name" value="OpdG"/>
</dbReference>
<dbReference type="Proteomes" id="UP000023758">
    <property type="component" value="Unassembled WGS sequence"/>
</dbReference>
<dbReference type="AlphaFoldDB" id="A0A022VV13"/>
<dbReference type="InterPro" id="IPR053204">
    <property type="entry name" value="Oxopyrrolidines_Biosynth-assoc"/>
</dbReference>
<reference evidence="2" key="1">
    <citation type="submission" date="2014-02" db="EMBL/GenBank/DDBJ databases">
        <title>The Genome Sequence of Trichophyton rubrum (morphotype fischeri) CBS 288.86.</title>
        <authorList>
            <consortium name="The Broad Institute Genomics Platform"/>
            <person name="Cuomo C.A."/>
            <person name="White T.C."/>
            <person name="Graser Y."/>
            <person name="Martinez-Rossi N."/>
            <person name="Heitman J."/>
            <person name="Young S.K."/>
            <person name="Zeng Q."/>
            <person name="Gargeya S."/>
            <person name="Abouelleil A."/>
            <person name="Alvarado L."/>
            <person name="Chapman S.B."/>
            <person name="Gainer-Dewar J."/>
            <person name="Goldberg J."/>
            <person name="Griggs A."/>
            <person name="Gujja S."/>
            <person name="Hansen M."/>
            <person name="Howarth C."/>
            <person name="Imamovic A."/>
            <person name="Larimer J."/>
            <person name="Martinez D."/>
            <person name="Murphy C."/>
            <person name="Pearson M.D."/>
            <person name="Persinoti G."/>
            <person name="Poon T."/>
            <person name="Priest M."/>
            <person name="Roberts A.D."/>
            <person name="Saif S."/>
            <person name="Shea T.D."/>
            <person name="Sykes S.N."/>
            <person name="Wortman J."/>
            <person name="Nusbaum C."/>
            <person name="Birren B."/>
        </authorList>
    </citation>
    <scope>NUCLEOTIDE SEQUENCE [LARGE SCALE GENOMIC DNA]</scope>
    <source>
        <strain evidence="2">CBS 288.86</strain>
    </source>
</reference>
<name>A0A022VV13_TRIRU</name>
<dbReference type="PANTHER" id="PTHR38797:SF4">
    <property type="entry name" value="NUCLEAR PORE COMPLEX PROTEIN NUP85"/>
    <property type="match status" value="1"/>
</dbReference>
<dbReference type="OrthoDB" id="3350591at2759"/>
<dbReference type="PANTHER" id="PTHR38797">
    <property type="entry name" value="NUCLEAR PORE COMPLEX PROTEIN NUP85-RELATED"/>
    <property type="match status" value="1"/>
</dbReference>
<sequence length="354" mass="39680">MDCPSGTCALPSSTREEKRKDYETDPANAQETWENLRNAIGGVGRGYFSNHFTVAEIESQLHDIWDELIHAVKITPATSAELDRLVTLVSETRELGIFTQNQADREAAPEREGVTLPNGQRLWVDLPYLAQEVKDSWTMESMGFTPTERESVAAWTAKLCATGTCPKDLSRCALWLFKQALETDRLVMEDGQDDKARPTVHDLLPACLAWLTHSNSKLVKLSQENYTATNSSGSGINNEEEDNDNSMTVPGDLAVQAGVTQPGFSIERWLFWRQRFKDLYRSGVPPVVKLARSCFEAAIFSGMDIGLKIPGERVYLSRLFEALDKEFETRGFKECVGAEDIDINMDWDKEKPSS</sequence>
<gene>
    <name evidence="2" type="ORF">H103_06680</name>
</gene>
<feature type="region of interest" description="Disordered" evidence="1">
    <location>
        <begin position="1"/>
        <end position="28"/>
    </location>
</feature>
<proteinExistence type="predicted"/>
<dbReference type="Pfam" id="PF12311">
    <property type="entry name" value="DUF3632"/>
    <property type="match status" value="1"/>
</dbReference>
<evidence type="ECO:0000256" key="1">
    <source>
        <dbReference type="SAM" id="MobiDB-lite"/>
    </source>
</evidence>
<dbReference type="EMBL" id="KK207895">
    <property type="protein sequence ID" value="EZF49779.1"/>
    <property type="molecule type" value="Genomic_DNA"/>
</dbReference>
<evidence type="ECO:0000313" key="2">
    <source>
        <dbReference type="EMBL" id="EZF49779.1"/>
    </source>
</evidence>
<feature type="compositionally biased region" description="Basic and acidic residues" evidence="1">
    <location>
        <begin position="14"/>
        <end position="23"/>
    </location>
</feature>
<dbReference type="HOGENOM" id="CLU_071352_0_0_1"/>
<accession>A0A022VV13</accession>